<gene>
    <name evidence="2" type="ORF">CEY16_13450</name>
</gene>
<proteinExistence type="predicted"/>
<keyword evidence="3" id="KW-1185">Reference proteome</keyword>
<evidence type="ECO:0000256" key="1">
    <source>
        <dbReference type="SAM" id="Phobius"/>
    </source>
</evidence>
<evidence type="ECO:0008006" key="4">
    <source>
        <dbReference type="Google" id="ProtNLM"/>
    </source>
</evidence>
<dbReference type="AlphaFoldDB" id="A0A2I0QR56"/>
<name>A0A2I0QR56_9BACI</name>
<dbReference type="Proteomes" id="UP000243524">
    <property type="component" value="Unassembled WGS sequence"/>
</dbReference>
<sequence length="64" mass="7259">MVLASLYIAWYLMPFLCIIFCLNLVSILKKINSEEATKKNTIWLTVSFTLIVWSLTIVASAGVY</sequence>
<dbReference type="EMBL" id="PJNH01000004">
    <property type="protein sequence ID" value="PKR76817.1"/>
    <property type="molecule type" value="Genomic_DNA"/>
</dbReference>
<dbReference type="OrthoDB" id="2905441at2"/>
<feature type="transmembrane region" description="Helical" evidence="1">
    <location>
        <begin position="40"/>
        <end position="63"/>
    </location>
</feature>
<dbReference type="RefSeq" id="WP_101332567.1">
    <property type="nucleotide sequence ID" value="NZ_PJNH01000004.1"/>
</dbReference>
<organism evidence="2 3">
    <name type="scientific">Halalkalibacillus sediminis</name>
    <dbReference type="NCBI Taxonomy" id="2018042"/>
    <lineage>
        <taxon>Bacteria</taxon>
        <taxon>Bacillati</taxon>
        <taxon>Bacillota</taxon>
        <taxon>Bacilli</taxon>
        <taxon>Bacillales</taxon>
        <taxon>Bacillaceae</taxon>
        <taxon>Halalkalibacillus</taxon>
    </lineage>
</organism>
<keyword evidence="1" id="KW-0812">Transmembrane</keyword>
<protein>
    <recommendedName>
        <fullName evidence="4">PCZ2.2</fullName>
    </recommendedName>
</protein>
<keyword evidence="1" id="KW-0472">Membrane</keyword>
<evidence type="ECO:0000313" key="2">
    <source>
        <dbReference type="EMBL" id="PKR76817.1"/>
    </source>
</evidence>
<evidence type="ECO:0000313" key="3">
    <source>
        <dbReference type="Proteomes" id="UP000243524"/>
    </source>
</evidence>
<reference evidence="2 3" key="1">
    <citation type="submission" date="2017-06" db="EMBL/GenBank/DDBJ databases">
        <title>the draft geome sequence of Illustriluteabacillus marina B3227.</title>
        <authorList>
            <person name="He R.-H."/>
            <person name="Du Z.-J."/>
        </authorList>
    </citation>
    <scope>NUCLEOTIDE SEQUENCE [LARGE SCALE GENOMIC DNA]</scope>
    <source>
        <strain evidence="2 3">B3227</strain>
    </source>
</reference>
<accession>A0A2I0QR56</accession>
<comment type="caution">
    <text evidence="2">The sequence shown here is derived from an EMBL/GenBank/DDBJ whole genome shotgun (WGS) entry which is preliminary data.</text>
</comment>
<keyword evidence="1" id="KW-1133">Transmembrane helix</keyword>
<feature type="transmembrane region" description="Helical" evidence="1">
    <location>
        <begin position="6"/>
        <end position="28"/>
    </location>
</feature>